<dbReference type="EMBL" id="BSDY01000002">
    <property type="protein sequence ID" value="GLI55006.1"/>
    <property type="molecule type" value="Genomic_DNA"/>
</dbReference>
<evidence type="ECO:0000313" key="1">
    <source>
        <dbReference type="EMBL" id="GLI55006.1"/>
    </source>
</evidence>
<proteinExistence type="predicted"/>
<dbReference type="AlphaFoldDB" id="A0A9W6LL69"/>
<comment type="caution">
    <text evidence="1">The sequence shown here is derived from an EMBL/GenBank/DDBJ whole genome shotgun (WGS) entry which is preliminary data.</text>
</comment>
<protein>
    <submittedName>
        <fullName evidence="1">Uncharacterized protein</fullName>
    </submittedName>
</protein>
<sequence>MKLKDIETQEYFKLIDGEYMKELSSITSEREVQTDFKVAYLILHFHISGNEEGEQEKNILLGDLFISILTGRLTSRDRGLLRRIIHRISHCHSQRIMGRAVCYREELLPLAREVAYAKGDL</sequence>
<evidence type="ECO:0000313" key="2">
    <source>
        <dbReference type="Proteomes" id="UP001144471"/>
    </source>
</evidence>
<keyword evidence="2" id="KW-1185">Reference proteome</keyword>
<dbReference type="Proteomes" id="UP001144471">
    <property type="component" value="Unassembled WGS sequence"/>
</dbReference>
<name>A0A9W6LL69_9FUSO</name>
<accession>A0A9W6LL69</accession>
<reference evidence="1" key="1">
    <citation type="submission" date="2022-12" db="EMBL/GenBank/DDBJ databases">
        <title>Reference genome sequencing for broad-spectrum identification of bacterial and archaeal isolates by mass spectrometry.</title>
        <authorList>
            <person name="Sekiguchi Y."/>
            <person name="Tourlousse D.M."/>
        </authorList>
    </citation>
    <scope>NUCLEOTIDE SEQUENCE</scope>
    <source>
        <strain evidence="1">10succ1</strain>
    </source>
</reference>
<dbReference type="RefSeq" id="WP_281833238.1">
    <property type="nucleotide sequence ID" value="NZ_BSDY01000002.1"/>
</dbReference>
<organism evidence="1 2">
    <name type="scientific">Propionigenium maris DSM 9537</name>
    <dbReference type="NCBI Taxonomy" id="1123000"/>
    <lineage>
        <taxon>Bacteria</taxon>
        <taxon>Fusobacteriati</taxon>
        <taxon>Fusobacteriota</taxon>
        <taxon>Fusobacteriia</taxon>
        <taxon>Fusobacteriales</taxon>
        <taxon>Fusobacteriaceae</taxon>
        <taxon>Propionigenium</taxon>
    </lineage>
</organism>
<gene>
    <name evidence="1" type="ORF">PM10SUCC1_05210</name>
</gene>